<organism evidence="1 2">
    <name type="scientific">Hypholoma sublateritium (strain FD-334 SS-4)</name>
    <dbReference type="NCBI Taxonomy" id="945553"/>
    <lineage>
        <taxon>Eukaryota</taxon>
        <taxon>Fungi</taxon>
        <taxon>Dikarya</taxon>
        <taxon>Basidiomycota</taxon>
        <taxon>Agaricomycotina</taxon>
        <taxon>Agaricomycetes</taxon>
        <taxon>Agaricomycetidae</taxon>
        <taxon>Agaricales</taxon>
        <taxon>Agaricineae</taxon>
        <taxon>Strophariaceae</taxon>
        <taxon>Hypholoma</taxon>
    </lineage>
</organism>
<evidence type="ECO:0000313" key="1">
    <source>
        <dbReference type="EMBL" id="KJA15001.1"/>
    </source>
</evidence>
<dbReference type="SUPFAM" id="SSF52047">
    <property type="entry name" value="RNI-like"/>
    <property type="match status" value="1"/>
</dbReference>
<dbReference type="OMA" id="IWANITH"/>
<accession>A0A0D2NEB4</accession>
<dbReference type="OrthoDB" id="2269034at2759"/>
<name>A0A0D2NEB4_HYPSF</name>
<reference evidence="2" key="1">
    <citation type="submission" date="2014-04" db="EMBL/GenBank/DDBJ databases">
        <title>Evolutionary Origins and Diversification of the Mycorrhizal Mutualists.</title>
        <authorList>
            <consortium name="DOE Joint Genome Institute"/>
            <consortium name="Mycorrhizal Genomics Consortium"/>
            <person name="Kohler A."/>
            <person name="Kuo A."/>
            <person name="Nagy L.G."/>
            <person name="Floudas D."/>
            <person name="Copeland A."/>
            <person name="Barry K.W."/>
            <person name="Cichocki N."/>
            <person name="Veneault-Fourrey C."/>
            <person name="LaButti K."/>
            <person name="Lindquist E.A."/>
            <person name="Lipzen A."/>
            <person name="Lundell T."/>
            <person name="Morin E."/>
            <person name="Murat C."/>
            <person name="Riley R."/>
            <person name="Ohm R."/>
            <person name="Sun H."/>
            <person name="Tunlid A."/>
            <person name="Henrissat B."/>
            <person name="Grigoriev I.V."/>
            <person name="Hibbett D.S."/>
            <person name="Martin F."/>
        </authorList>
    </citation>
    <scope>NUCLEOTIDE SEQUENCE [LARGE SCALE GENOMIC DNA]</scope>
    <source>
        <strain evidence="2">FD-334 SS-4</strain>
    </source>
</reference>
<dbReference type="Gene3D" id="3.80.10.10">
    <property type="entry name" value="Ribonuclease Inhibitor"/>
    <property type="match status" value="1"/>
</dbReference>
<evidence type="ECO:0008006" key="3">
    <source>
        <dbReference type="Google" id="ProtNLM"/>
    </source>
</evidence>
<keyword evidence="2" id="KW-1185">Reference proteome</keyword>
<dbReference type="STRING" id="945553.A0A0D2NEB4"/>
<evidence type="ECO:0000313" key="2">
    <source>
        <dbReference type="Proteomes" id="UP000054270"/>
    </source>
</evidence>
<dbReference type="Proteomes" id="UP000054270">
    <property type="component" value="Unassembled WGS sequence"/>
</dbReference>
<proteinExistence type="predicted"/>
<sequence length="487" mass="54216">MSAFLYPDMPGTGEHLSTPLSPFENLPLDVIEEICVACLDTTAPSAMSPREVPLLLTSISPHLRHVALNTPKLWTSISVFDANAPFRRRLQVPKRAHDPLDIARAQLRIEVVKMWLRLSGNMPLSIHYVGPSGYPVKIDVLLEQAMTDVFLSCCSRWQDIDFELRNCSAVCVAKLTAPDVPLLRSLRLRSTDSNGSFLLSSTLLQAPALNILSLAGVGRHIIKYPAIWANITHLVLHGVDAGRESTAGLARLSTMATRLVSLDISLQNHSQVWLHQLQHDHVIVLPCVQVLSITEPHRLGIVRTIHAPALRTLILRNIPHPPELTALLSCSPVLRKLDLCCDDFGALVKPLRACTALTSLRAVPLEMPYPRASGSYDNVLDAFVYDDERDRVCPRLEVLDCEAFTLDVSFTALYRFITRKQGRVPGLSRWKKLCMHVRFEQDEHQAIKALISEQRQAGSVLSITRDAREGFYLLQTSANNAISLELP</sequence>
<dbReference type="EMBL" id="KN817657">
    <property type="protein sequence ID" value="KJA15001.1"/>
    <property type="molecule type" value="Genomic_DNA"/>
</dbReference>
<dbReference type="AlphaFoldDB" id="A0A0D2NEB4"/>
<protein>
    <recommendedName>
        <fullName evidence="3">F-box domain-containing protein</fullName>
    </recommendedName>
</protein>
<dbReference type="InterPro" id="IPR032675">
    <property type="entry name" value="LRR_dom_sf"/>
</dbReference>
<gene>
    <name evidence="1" type="ORF">HYPSUDRAFT_220216</name>
</gene>